<dbReference type="GO" id="GO:0006154">
    <property type="term" value="P:adenosine catabolic process"/>
    <property type="evidence" value="ECO:0007669"/>
    <property type="project" value="TreeGrafter"/>
</dbReference>
<comment type="cofactor">
    <cofactor evidence="1">
        <name>Zn(2+)</name>
        <dbReference type="ChEBI" id="CHEBI:29105"/>
    </cofactor>
</comment>
<dbReference type="SUPFAM" id="SSF51556">
    <property type="entry name" value="Metallo-dependent hydrolases"/>
    <property type="match status" value="1"/>
</dbReference>
<dbReference type="GO" id="GO:0004000">
    <property type="term" value="F:adenosine deaminase activity"/>
    <property type="evidence" value="ECO:0007669"/>
    <property type="project" value="UniProtKB-ARBA"/>
</dbReference>
<evidence type="ECO:0000256" key="2">
    <source>
        <dbReference type="ARBA" id="ARBA00006676"/>
    </source>
</evidence>
<dbReference type="NCBIfam" id="TIGR01430">
    <property type="entry name" value="aden_deam"/>
    <property type="match status" value="1"/>
</dbReference>
<dbReference type="GO" id="GO:0009897">
    <property type="term" value="C:external side of plasma membrane"/>
    <property type="evidence" value="ECO:0007669"/>
    <property type="project" value="TreeGrafter"/>
</dbReference>
<dbReference type="GO" id="GO:0060169">
    <property type="term" value="P:negative regulation of adenosine receptor signaling pathway"/>
    <property type="evidence" value="ECO:0007669"/>
    <property type="project" value="TreeGrafter"/>
</dbReference>
<evidence type="ECO:0000313" key="10">
    <source>
        <dbReference type="Proteomes" id="UP000067626"/>
    </source>
</evidence>
<evidence type="ECO:0000256" key="1">
    <source>
        <dbReference type="ARBA" id="ARBA00001947"/>
    </source>
</evidence>
<evidence type="ECO:0000256" key="3">
    <source>
        <dbReference type="ARBA" id="ARBA00012784"/>
    </source>
</evidence>
<keyword evidence="4" id="KW-0479">Metal-binding</keyword>
<keyword evidence="6" id="KW-0862">Zinc</keyword>
<dbReference type="CDD" id="cd01320">
    <property type="entry name" value="ADA"/>
    <property type="match status" value="1"/>
</dbReference>
<dbReference type="GO" id="GO:0046103">
    <property type="term" value="P:inosine biosynthetic process"/>
    <property type="evidence" value="ECO:0007669"/>
    <property type="project" value="TreeGrafter"/>
</dbReference>
<keyword evidence="5 9" id="KW-0378">Hydrolase</keyword>
<feature type="region of interest" description="Disordered" evidence="7">
    <location>
        <begin position="375"/>
        <end position="429"/>
    </location>
</feature>
<evidence type="ECO:0000256" key="4">
    <source>
        <dbReference type="ARBA" id="ARBA00022723"/>
    </source>
</evidence>
<dbReference type="KEGG" id="ccro:CMC5_082980"/>
<dbReference type="GO" id="GO:0005829">
    <property type="term" value="C:cytosol"/>
    <property type="evidence" value="ECO:0007669"/>
    <property type="project" value="TreeGrafter"/>
</dbReference>
<accession>A0A0K1ET29</accession>
<reference evidence="9 10" key="1">
    <citation type="submission" date="2015-07" db="EMBL/GenBank/DDBJ databases">
        <title>Genome analysis of myxobacterium Chondromyces crocatus Cm c5 reveals a high potential for natural compound synthesis and the genetic basis for the loss of fruiting body formation.</title>
        <authorList>
            <person name="Zaburannyi N."/>
            <person name="Bunk B."/>
            <person name="Maier J."/>
            <person name="Overmann J."/>
            <person name="Mueller R."/>
        </authorList>
    </citation>
    <scope>NUCLEOTIDE SEQUENCE [LARGE SCALE GENOMIC DNA]</scope>
    <source>
        <strain evidence="9 10">Cm c5</strain>
    </source>
</reference>
<dbReference type="RefSeq" id="WP_245678167.1">
    <property type="nucleotide sequence ID" value="NZ_CP012159.1"/>
</dbReference>
<dbReference type="STRING" id="52.CMC5_082980"/>
<protein>
    <recommendedName>
        <fullName evidence="3">adenosine deaminase</fullName>
        <ecNumber evidence="3">3.5.4.4</ecNumber>
    </recommendedName>
</protein>
<dbReference type="AlphaFoldDB" id="A0A0K1ET29"/>
<dbReference type="PATRIC" id="fig|52.7.peg.9122"/>
<dbReference type="GO" id="GO:0043103">
    <property type="term" value="P:hypoxanthine salvage"/>
    <property type="evidence" value="ECO:0007669"/>
    <property type="project" value="TreeGrafter"/>
</dbReference>
<dbReference type="PANTHER" id="PTHR11409">
    <property type="entry name" value="ADENOSINE DEAMINASE"/>
    <property type="match status" value="1"/>
</dbReference>
<dbReference type="Pfam" id="PF00962">
    <property type="entry name" value="A_deaminase"/>
    <property type="match status" value="1"/>
</dbReference>
<feature type="domain" description="Adenosine deaminase" evidence="8">
    <location>
        <begin position="21"/>
        <end position="346"/>
    </location>
</feature>
<keyword evidence="10" id="KW-1185">Reference proteome</keyword>
<gene>
    <name evidence="9" type="primary">add</name>
    <name evidence="9" type="ORF">CMC5_082980</name>
</gene>
<evidence type="ECO:0000256" key="6">
    <source>
        <dbReference type="ARBA" id="ARBA00022833"/>
    </source>
</evidence>
<name>A0A0K1ET29_CHOCO</name>
<dbReference type="Gene3D" id="3.20.20.140">
    <property type="entry name" value="Metal-dependent hydrolases"/>
    <property type="match status" value="1"/>
</dbReference>
<dbReference type="InterPro" id="IPR032466">
    <property type="entry name" value="Metal_Hydrolase"/>
</dbReference>
<organism evidence="9 10">
    <name type="scientific">Chondromyces crocatus</name>
    <dbReference type="NCBI Taxonomy" id="52"/>
    <lineage>
        <taxon>Bacteria</taxon>
        <taxon>Pseudomonadati</taxon>
        <taxon>Myxococcota</taxon>
        <taxon>Polyangia</taxon>
        <taxon>Polyangiales</taxon>
        <taxon>Polyangiaceae</taxon>
        <taxon>Chondromyces</taxon>
    </lineage>
</organism>
<dbReference type="InterPro" id="IPR006330">
    <property type="entry name" value="Ado/ade_deaminase"/>
</dbReference>
<feature type="compositionally biased region" description="Low complexity" evidence="7">
    <location>
        <begin position="394"/>
        <end position="429"/>
    </location>
</feature>
<dbReference type="EMBL" id="CP012159">
    <property type="protein sequence ID" value="AKT44060.1"/>
    <property type="molecule type" value="Genomic_DNA"/>
</dbReference>
<comment type="similarity">
    <text evidence="2">Belongs to the metallo-dependent hydrolases superfamily. Adenosine and AMP deaminases family.</text>
</comment>
<dbReference type="PANTHER" id="PTHR11409:SF43">
    <property type="entry name" value="ADENOSINE DEAMINASE"/>
    <property type="match status" value="1"/>
</dbReference>
<dbReference type="EC" id="3.5.4.4" evidence="3"/>
<evidence type="ECO:0000259" key="8">
    <source>
        <dbReference type="Pfam" id="PF00962"/>
    </source>
</evidence>
<dbReference type="GO" id="GO:0046872">
    <property type="term" value="F:metal ion binding"/>
    <property type="evidence" value="ECO:0007669"/>
    <property type="project" value="UniProtKB-KW"/>
</dbReference>
<evidence type="ECO:0000256" key="7">
    <source>
        <dbReference type="SAM" id="MobiDB-lite"/>
    </source>
</evidence>
<dbReference type="Proteomes" id="UP000067626">
    <property type="component" value="Chromosome"/>
</dbReference>
<evidence type="ECO:0000256" key="5">
    <source>
        <dbReference type="ARBA" id="ARBA00022801"/>
    </source>
</evidence>
<evidence type="ECO:0000313" key="9">
    <source>
        <dbReference type="EMBL" id="AKT44060.1"/>
    </source>
</evidence>
<sequence length="429" mass="46752">MADLPEHSGHKLPLEFFQQLPKTDLHVHLDGSIRLETLIDLARRGGIELPSFDPAELRKAMNLGENCGSLVEYLKAFDITLLVLQTEEALFRCAYELAEDAARENVRYMEVRYAPMLHTREGLHLTNVVEAVLAGLRAAHDKLGIESAVILCGIRNISPESSLEMAELAVAYKGRGVVGFDLAGAEYDHPAKHHRAAFQLVRQNNINCTIHAGEAYGPESIAQALHVCGAHRIGHGCRLRESGDLLHYINDQRIPLEVCPSSNVQTGAVRDFASHPLKLYHNLGLRVTVNTDNRLVTDTTVSKELWRCHVEMGFSLDEIKALIVAGFKSAFLPFHVKQGYLRRVSKELERFHADGTVSPESPEVIALRSQPSFQYSDTRSHRAQGPVPTPPADAPRSSSAASSASASGGASSTSSASASSTPSQSDAAN</sequence>
<proteinExistence type="inferred from homology"/>
<dbReference type="InterPro" id="IPR001365">
    <property type="entry name" value="A_deaminase_dom"/>
</dbReference>